<dbReference type="Gene3D" id="2.40.10.370">
    <property type="entry name" value="Protein of unknown function DUF3599"/>
    <property type="match status" value="1"/>
</dbReference>
<sequence>MSYEKLLTDRCEIFHLSQKANDDSKSFGISIENLPDVIEYGEEADIKDVKCYITKRSESVSQGEPQNVMIQSYLVHFRKNTDVRNQDKLISGDIVLILQEPKAIKKHHIEVEAFRKVVL</sequence>
<dbReference type="AlphaFoldDB" id="A0A842D0P0"/>
<evidence type="ECO:0000313" key="2">
    <source>
        <dbReference type="Proteomes" id="UP000546806"/>
    </source>
</evidence>
<dbReference type="InterPro" id="IPR024556">
    <property type="entry name" value="DUF3599"/>
</dbReference>
<dbReference type="InterPro" id="IPR038667">
    <property type="entry name" value="XkdH-like_sf"/>
</dbReference>
<protein>
    <submittedName>
        <fullName evidence="1">DUF3599 family protein</fullName>
    </submittedName>
</protein>
<proteinExistence type="predicted"/>
<evidence type="ECO:0000313" key="1">
    <source>
        <dbReference type="EMBL" id="MBC2004442.1"/>
    </source>
</evidence>
<dbReference type="EMBL" id="JAARWW010000005">
    <property type="protein sequence ID" value="MBC2004442.1"/>
    <property type="molecule type" value="Genomic_DNA"/>
</dbReference>
<organism evidence="1 2">
    <name type="scientific">Listeria booriae</name>
    <dbReference type="NCBI Taxonomy" id="1552123"/>
    <lineage>
        <taxon>Bacteria</taxon>
        <taxon>Bacillati</taxon>
        <taxon>Bacillota</taxon>
        <taxon>Bacilli</taxon>
        <taxon>Bacillales</taxon>
        <taxon>Listeriaceae</taxon>
        <taxon>Listeria</taxon>
    </lineage>
</organism>
<dbReference type="Pfam" id="PF12206">
    <property type="entry name" value="DUF3599"/>
    <property type="match status" value="1"/>
</dbReference>
<dbReference type="RefSeq" id="WP_185361353.1">
    <property type="nucleotide sequence ID" value="NZ_JAAROO010000001.1"/>
</dbReference>
<gene>
    <name evidence="1" type="ORF">HCA78_11730</name>
</gene>
<comment type="caution">
    <text evidence="1">The sequence shown here is derived from an EMBL/GenBank/DDBJ whole genome shotgun (WGS) entry which is preliminary data.</text>
</comment>
<accession>A0A842D0P0</accession>
<name>A0A842D0P0_9LIST</name>
<reference evidence="1 2" key="1">
    <citation type="submission" date="2020-03" db="EMBL/GenBank/DDBJ databases">
        <title>Soil Listeria distribution.</title>
        <authorList>
            <person name="Liao J."/>
            <person name="Wiedmann M."/>
        </authorList>
    </citation>
    <scope>NUCLEOTIDE SEQUENCE [LARGE SCALE GENOMIC DNA]</scope>
    <source>
        <strain evidence="1 2">FSL L7-0435</strain>
    </source>
</reference>
<dbReference type="Proteomes" id="UP000546806">
    <property type="component" value="Unassembled WGS sequence"/>
</dbReference>